<name>A0A495X495_9PSEU</name>
<dbReference type="PANTHER" id="PTHR43162">
    <property type="match status" value="1"/>
</dbReference>
<reference evidence="2 3" key="1">
    <citation type="submission" date="2018-10" db="EMBL/GenBank/DDBJ databases">
        <title>Sequencing the genomes of 1000 actinobacteria strains.</title>
        <authorList>
            <person name="Klenk H.-P."/>
        </authorList>
    </citation>
    <scope>NUCLEOTIDE SEQUENCE [LARGE SCALE GENOMIC DNA]</scope>
    <source>
        <strain evidence="2 3">DSM 43911</strain>
    </source>
</reference>
<dbReference type="EMBL" id="RBXR01000001">
    <property type="protein sequence ID" value="RKT69091.1"/>
    <property type="molecule type" value="Genomic_DNA"/>
</dbReference>
<dbReference type="RefSeq" id="WP_121220569.1">
    <property type="nucleotide sequence ID" value="NZ_JBIUBA010000035.1"/>
</dbReference>
<dbReference type="Gene3D" id="3.40.50.720">
    <property type="entry name" value="NAD(P)-binding Rossmann-like Domain"/>
    <property type="match status" value="1"/>
</dbReference>
<accession>A0A495X495</accession>
<evidence type="ECO:0000313" key="3">
    <source>
        <dbReference type="Proteomes" id="UP000272729"/>
    </source>
</evidence>
<proteinExistence type="predicted"/>
<protein>
    <submittedName>
        <fullName evidence="2">Uncharacterized protein YbjT (DUF2867 family)</fullName>
    </submittedName>
</protein>
<dbReference type="AlphaFoldDB" id="A0A495X495"/>
<keyword evidence="3" id="KW-1185">Reference proteome</keyword>
<dbReference type="Gene3D" id="3.90.25.10">
    <property type="entry name" value="UDP-galactose 4-epimerase, domain 1"/>
    <property type="match status" value="1"/>
</dbReference>
<dbReference type="SUPFAM" id="SSF51735">
    <property type="entry name" value="NAD(P)-binding Rossmann-fold domains"/>
    <property type="match status" value="1"/>
</dbReference>
<dbReference type="InterPro" id="IPR016040">
    <property type="entry name" value="NAD(P)-bd_dom"/>
</dbReference>
<dbReference type="InterPro" id="IPR051604">
    <property type="entry name" value="Ergot_Alk_Oxidoreductase"/>
</dbReference>
<dbReference type="PANTHER" id="PTHR43162:SF1">
    <property type="entry name" value="PRESTALK A DIFFERENTIATION PROTEIN A"/>
    <property type="match status" value="1"/>
</dbReference>
<evidence type="ECO:0000313" key="2">
    <source>
        <dbReference type="EMBL" id="RKT69091.1"/>
    </source>
</evidence>
<sequence length="272" mass="29464">MILVTGATGNVGREVVRALTEAGAPVRALVREPGDLPVEQAVGDLNEPASLDAALEGVRAVFLLPGYRDMAGLVDRIDRAGADRVVLLSSQAAVATDTDNVVSGYMIASETALRESTLDWTFLRPAAFMSNTFRWLPQLRAGDVVSDAFGDVPVASIDPADIAAVAVKALLEDGHEGKAYSLTGPEALLPEDRLHILGRVLGRDLRFEALDDDRAREQMSATTPPEYVKAFFSFYRDKTIDETTVHPTVEQVTSRPPRTFEEWATAHSAAFR</sequence>
<evidence type="ECO:0000259" key="1">
    <source>
        <dbReference type="Pfam" id="PF13460"/>
    </source>
</evidence>
<dbReference type="OrthoDB" id="3207931at2"/>
<feature type="domain" description="NAD(P)-binding" evidence="1">
    <location>
        <begin position="6"/>
        <end position="172"/>
    </location>
</feature>
<dbReference type="InterPro" id="IPR036291">
    <property type="entry name" value="NAD(P)-bd_dom_sf"/>
</dbReference>
<comment type="caution">
    <text evidence="2">The sequence shown here is derived from an EMBL/GenBank/DDBJ whole genome shotgun (WGS) entry which is preliminary data.</text>
</comment>
<dbReference type="Proteomes" id="UP000272729">
    <property type="component" value="Unassembled WGS sequence"/>
</dbReference>
<gene>
    <name evidence="2" type="ORF">DFJ66_2284</name>
</gene>
<dbReference type="Pfam" id="PF13460">
    <property type="entry name" value="NAD_binding_10"/>
    <property type="match status" value="1"/>
</dbReference>
<organism evidence="2 3">
    <name type="scientific">Saccharothrix variisporea</name>
    <dbReference type="NCBI Taxonomy" id="543527"/>
    <lineage>
        <taxon>Bacteria</taxon>
        <taxon>Bacillati</taxon>
        <taxon>Actinomycetota</taxon>
        <taxon>Actinomycetes</taxon>
        <taxon>Pseudonocardiales</taxon>
        <taxon>Pseudonocardiaceae</taxon>
        <taxon>Saccharothrix</taxon>
    </lineage>
</organism>